<reference evidence="1" key="1">
    <citation type="submission" date="2021-08" db="EMBL/GenBank/DDBJ databases">
        <title>Comparative analyses of Brucepasteria parasyntrophica and Teretinema zuelzerae.</title>
        <authorList>
            <person name="Song Y."/>
            <person name="Brune A."/>
        </authorList>
    </citation>
    <scope>NUCLEOTIDE SEQUENCE</scope>
    <source>
        <strain evidence="1">DSM 1903</strain>
    </source>
</reference>
<proteinExistence type="predicted"/>
<keyword evidence="2" id="KW-1185">Reference proteome</keyword>
<protein>
    <submittedName>
        <fullName evidence="1">Uncharacterized protein</fullName>
    </submittedName>
</protein>
<name>A0AAE3EIC2_9SPIR</name>
<gene>
    <name evidence="1" type="ORF">K7J14_09825</name>
</gene>
<comment type="caution">
    <text evidence="1">The sequence shown here is derived from an EMBL/GenBank/DDBJ whole genome shotgun (WGS) entry which is preliminary data.</text>
</comment>
<dbReference type="Proteomes" id="UP001198163">
    <property type="component" value="Unassembled WGS sequence"/>
</dbReference>
<dbReference type="EMBL" id="JAINWA010000003">
    <property type="protein sequence ID" value="MCD1654997.1"/>
    <property type="molecule type" value="Genomic_DNA"/>
</dbReference>
<sequence>MTDQQFQIRGHTELNGDTMKKISSLPLVLAAAFVAALSFASCSFDANTDDPITIPGALEDFPALVGTWNASSSSDKYVLTDSTLTYHDYSAGAPVAYTADIENLRFIDTEKTSGYLTVKITDVNEELTYVWDGVSYPSYTLEVGTFICVYWKNLDSVAGSVQMATPYKYGSNCDGLDTTAEAEAEYTVENEYFGMTGAYVRAND</sequence>
<accession>A0AAE3EIC2</accession>
<evidence type="ECO:0000313" key="2">
    <source>
        <dbReference type="Proteomes" id="UP001198163"/>
    </source>
</evidence>
<organism evidence="1 2">
    <name type="scientific">Teretinema zuelzerae</name>
    <dbReference type="NCBI Taxonomy" id="156"/>
    <lineage>
        <taxon>Bacteria</taxon>
        <taxon>Pseudomonadati</taxon>
        <taxon>Spirochaetota</taxon>
        <taxon>Spirochaetia</taxon>
        <taxon>Spirochaetales</taxon>
        <taxon>Treponemataceae</taxon>
        <taxon>Teretinema</taxon>
    </lineage>
</organism>
<evidence type="ECO:0000313" key="1">
    <source>
        <dbReference type="EMBL" id="MCD1654997.1"/>
    </source>
</evidence>
<dbReference type="RefSeq" id="WP_230755716.1">
    <property type="nucleotide sequence ID" value="NZ_JAINWA010000003.1"/>
</dbReference>
<dbReference type="AlphaFoldDB" id="A0AAE3EIC2"/>